<dbReference type="Proteomes" id="UP000254387">
    <property type="component" value="Unassembled WGS sequence"/>
</dbReference>
<reference evidence="2 3" key="1">
    <citation type="submission" date="2018-06" db="EMBL/GenBank/DDBJ databases">
        <authorList>
            <consortium name="Pathogen Informatics"/>
            <person name="Doyle S."/>
        </authorList>
    </citation>
    <scope>NUCLEOTIDE SEQUENCE [LARGE SCALE GENOMIC DNA]</scope>
    <source>
        <strain evidence="2 3">NCTC5053</strain>
    </source>
</reference>
<proteinExistence type="predicted"/>
<feature type="region of interest" description="Disordered" evidence="1">
    <location>
        <begin position="54"/>
        <end position="83"/>
    </location>
</feature>
<sequence length="83" mass="9436">MISARLSFSAGVPGIDDRENTGSDGHKRHGDSAYAIFLAFLASKEDCQRYELHRLNKPQQQRNSDSHRQLRITRGLKNQRGLL</sequence>
<evidence type="ECO:0000313" key="3">
    <source>
        <dbReference type="Proteomes" id="UP000254387"/>
    </source>
</evidence>
<organism evidence="2 3">
    <name type="scientific">Klebsiella pneumoniae</name>
    <dbReference type="NCBI Taxonomy" id="573"/>
    <lineage>
        <taxon>Bacteria</taxon>
        <taxon>Pseudomonadati</taxon>
        <taxon>Pseudomonadota</taxon>
        <taxon>Gammaproteobacteria</taxon>
        <taxon>Enterobacterales</taxon>
        <taxon>Enterobacteriaceae</taxon>
        <taxon>Klebsiella/Raoultella group</taxon>
        <taxon>Klebsiella</taxon>
        <taxon>Klebsiella pneumoniae complex</taxon>
    </lineage>
</organism>
<gene>
    <name evidence="2" type="ORF">NCTC5053_00429</name>
</gene>
<evidence type="ECO:0000313" key="2">
    <source>
        <dbReference type="EMBL" id="STU82349.1"/>
    </source>
</evidence>
<evidence type="ECO:0000256" key="1">
    <source>
        <dbReference type="SAM" id="MobiDB-lite"/>
    </source>
</evidence>
<feature type="region of interest" description="Disordered" evidence="1">
    <location>
        <begin position="1"/>
        <end position="28"/>
    </location>
</feature>
<feature type="compositionally biased region" description="Basic and acidic residues" evidence="1">
    <location>
        <begin position="15"/>
        <end position="25"/>
    </location>
</feature>
<dbReference type="EMBL" id="UGMN01000004">
    <property type="protein sequence ID" value="STU82349.1"/>
    <property type="molecule type" value="Genomic_DNA"/>
</dbReference>
<protein>
    <submittedName>
        <fullName evidence="2">Mu-like prophage FluMu protein gp28</fullName>
    </submittedName>
</protein>
<accession>A0A377ZQU8</accession>
<name>A0A377ZQU8_KLEPN</name>
<dbReference type="AlphaFoldDB" id="A0A377ZQU8"/>